<organism evidence="2 3">
    <name type="scientific">Candidatus Lloydbacteria bacterium RIFCSPHIGHO2_02_FULL_51_22</name>
    <dbReference type="NCBI Taxonomy" id="1798663"/>
    <lineage>
        <taxon>Bacteria</taxon>
        <taxon>Candidatus Lloydiibacteriota</taxon>
    </lineage>
</organism>
<proteinExistence type="predicted"/>
<feature type="transmembrane region" description="Helical" evidence="1">
    <location>
        <begin position="7"/>
        <end position="24"/>
    </location>
</feature>
<accession>A0A1G2D798</accession>
<keyword evidence="1" id="KW-1133">Transmembrane helix</keyword>
<feature type="transmembrane region" description="Helical" evidence="1">
    <location>
        <begin position="68"/>
        <end position="86"/>
    </location>
</feature>
<evidence type="ECO:0000313" key="2">
    <source>
        <dbReference type="EMBL" id="OGZ09433.1"/>
    </source>
</evidence>
<feature type="transmembrane region" description="Helical" evidence="1">
    <location>
        <begin position="30"/>
        <end position="47"/>
    </location>
</feature>
<dbReference type="AlphaFoldDB" id="A0A1G2D798"/>
<comment type="caution">
    <text evidence="2">The sequence shown here is derived from an EMBL/GenBank/DDBJ whole genome shotgun (WGS) entry which is preliminary data.</text>
</comment>
<keyword evidence="1" id="KW-0472">Membrane</keyword>
<gene>
    <name evidence="2" type="ORF">A3D67_03055</name>
</gene>
<protein>
    <submittedName>
        <fullName evidence="2">Uncharacterized protein</fullName>
    </submittedName>
</protein>
<reference evidence="2 3" key="1">
    <citation type="journal article" date="2016" name="Nat. Commun.">
        <title>Thousands of microbial genomes shed light on interconnected biogeochemical processes in an aquifer system.</title>
        <authorList>
            <person name="Anantharaman K."/>
            <person name="Brown C.T."/>
            <person name="Hug L.A."/>
            <person name="Sharon I."/>
            <person name="Castelle C.J."/>
            <person name="Probst A.J."/>
            <person name="Thomas B.C."/>
            <person name="Singh A."/>
            <person name="Wilkins M.J."/>
            <person name="Karaoz U."/>
            <person name="Brodie E.L."/>
            <person name="Williams K.H."/>
            <person name="Hubbard S.S."/>
            <person name="Banfield J.F."/>
        </authorList>
    </citation>
    <scope>NUCLEOTIDE SEQUENCE [LARGE SCALE GENOMIC DNA]</scope>
</reference>
<name>A0A1G2D798_9BACT</name>
<sequence>MWTRQLELFVILSFSTLFLLFVFIGPHRVLAIFPIIGMATGTVTFFLSRGRIEKLKGSGRIVLSSFGFYIYMPVGGIVLTSLSLVSEWSSKVPFLSVALVTGRYDVFLLALLTLGLFFQSTIIVFGAVLIPENTKEGKGS</sequence>
<evidence type="ECO:0000256" key="1">
    <source>
        <dbReference type="SAM" id="Phobius"/>
    </source>
</evidence>
<dbReference type="EMBL" id="MHLN01000052">
    <property type="protein sequence ID" value="OGZ09433.1"/>
    <property type="molecule type" value="Genomic_DNA"/>
</dbReference>
<dbReference type="Proteomes" id="UP000178099">
    <property type="component" value="Unassembled WGS sequence"/>
</dbReference>
<feature type="transmembrane region" description="Helical" evidence="1">
    <location>
        <begin position="106"/>
        <end position="130"/>
    </location>
</feature>
<evidence type="ECO:0000313" key="3">
    <source>
        <dbReference type="Proteomes" id="UP000178099"/>
    </source>
</evidence>
<keyword evidence="1" id="KW-0812">Transmembrane</keyword>